<evidence type="ECO:0000313" key="2">
    <source>
        <dbReference type="Proteomes" id="UP001379600"/>
    </source>
</evidence>
<name>A0AB35Y018_9FIRM</name>
<dbReference type="SUPFAM" id="SSF56784">
    <property type="entry name" value="HAD-like"/>
    <property type="match status" value="1"/>
</dbReference>
<evidence type="ECO:0000313" key="1">
    <source>
        <dbReference type="EMBL" id="MEJ3690475.1"/>
    </source>
</evidence>
<dbReference type="Gene3D" id="3.40.50.1000">
    <property type="entry name" value="HAD superfamily/HAD-like"/>
    <property type="match status" value="1"/>
</dbReference>
<proteinExistence type="predicted"/>
<dbReference type="GO" id="GO:0005829">
    <property type="term" value="C:cytosol"/>
    <property type="evidence" value="ECO:0007669"/>
    <property type="project" value="TreeGrafter"/>
</dbReference>
<organism evidence="1 2">
    <name type="scientific">Faecalibacterium taiwanense</name>
    <dbReference type="NCBI Taxonomy" id="3030638"/>
    <lineage>
        <taxon>Bacteria</taxon>
        <taxon>Bacillati</taxon>
        <taxon>Bacillota</taxon>
        <taxon>Clostridia</taxon>
        <taxon>Eubacteriales</taxon>
        <taxon>Oscillospiraceae</taxon>
        <taxon>Faecalibacterium</taxon>
    </lineage>
</organism>
<dbReference type="Proteomes" id="UP001379600">
    <property type="component" value="Unassembled WGS sequence"/>
</dbReference>
<dbReference type="SFLD" id="SFLDG01140">
    <property type="entry name" value="C2.B:_Phosphomannomutase_and_P"/>
    <property type="match status" value="1"/>
</dbReference>
<dbReference type="PANTHER" id="PTHR10000">
    <property type="entry name" value="PHOSPHOSERINE PHOSPHATASE"/>
    <property type="match status" value="1"/>
</dbReference>
<dbReference type="RefSeq" id="WP_337678922.1">
    <property type="nucleotide sequence ID" value="NZ_JBBFKB010000021.1"/>
</dbReference>
<dbReference type="NCBIfam" id="TIGR01484">
    <property type="entry name" value="HAD-SF-IIB"/>
    <property type="match status" value="1"/>
</dbReference>
<keyword evidence="1" id="KW-0378">Hydrolase</keyword>
<dbReference type="PANTHER" id="PTHR10000:SF25">
    <property type="entry name" value="PHOSPHATASE YKRA-RELATED"/>
    <property type="match status" value="1"/>
</dbReference>
<dbReference type="GO" id="GO:0016791">
    <property type="term" value="F:phosphatase activity"/>
    <property type="evidence" value="ECO:0007669"/>
    <property type="project" value="TreeGrafter"/>
</dbReference>
<dbReference type="InterPro" id="IPR000150">
    <property type="entry name" value="Cof"/>
</dbReference>
<dbReference type="SFLD" id="SFLDS00003">
    <property type="entry name" value="Haloacid_Dehalogenase"/>
    <property type="match status" value="1"/>
</dbReference>
<dbReference type="Pfam" id="PF08282">
    <property type="entry name" value="Hydrolase_3"/>
    <property type="match status" value="1"/>
</dbReference>
<keyword evidence="2" id="KW-1185">Reference proteome</keyword>
<dbReference type="EC" id="3.-.-.-" evidence="1"/>
<dbReference type="InterPro" id="IPR036412">
    <property type="entry name" value="HAD-like_sf"/>
</dbReference>
<dbReference type="Gene3D" id="3.30.1240.10">
    <property type="match status" value="1"/>
</dbReference>
<dbReference type="InterPro" id="IPR023214">
    <property type="entry name" value="HAD_sf"/>
</dbReference>
<dbReference type="PROSITE" id="PS01229">
    <property type="entry name" value="COF_2"/>
    <property type="match status" value="1"/>
</dbReference>
<protein>
    <submittedName>
        <fullName evidence="1">HAD family hydrolase</fullName>
        <ecNumber evidence="1">3.-.-.-</ecNumber>
    </submittedName>
</protein>
<dbReference type="GO" id="GO:0000287">
    <property type="term" value="F:magnesium ion binding"/>
    <property type="evidence" value="ECO:0007669"/>
    <property type="project" value="TreeGrafter"/>
</dbReference>
<dbReference type="AlphaFoldDB" id="A0AB35Y018"/>
<comment type="caution">
    <text evidence="1">The sequence shown here is derived from an EMBL/GenBank/DDBJ whole genome shotgun (WGS) entry which is preliminary data.</text>
</comment>
<reference evidence="1 2" key="1">
    <citation type="submission" date="2024-03" db="EMBL/GenBank/DDBJ databases">
        <authorList>
            <person name="Plomp N."/>
            <person name="Harmsen H.J."/>
        </authorList>
    </citation>
    <scope>NUCLEOTIDE SEQUENCE [LARGE SCALE GENOMIC DNA]</scope>
    <source>
        <strain evidence="1 2">HTF-76H</strain>
    </source>
</reference>
<dbReference type="EMBL" id="JBBFKC010000003">
    <property type="protein sequence ID" value="MEJ3690475.1"/>
    <property type="molecule type" value="Genomic_DNA"/>
</dbReference>
<gene>
    <name evidence="1" type="ORF">WF787_04435</name>
</gene>
<dbReference type="InterPro" id="IPR006379">
    <property type="entry name" value="HAD-SF_hydro_IIB"/>
</dbReference>
<dbReference type="NCBIfam" id="TIGR00099">
    <property type="entry name" value="Cof-subfamily"/>
    <property type="match status" value="1"/>
</dbReference>
<sequence length="256" mass="28344">MIKIAFFDVDGTLLQLGSKEPSPKTVQALQKLRANGVLLCMATGRGYLSVPHFESVDFDIWLTFNGSYVRSKDTVLFKNPLDVDDKHRILQNLKQMHRAAAISNEHFIVTNGTDPDLAQYFSFGSEKLMVSDRFDALCEEEIYQIMCSCNSAEYAQILQGTHATQITAWWDKAVDIIPLSCGKGNAVRAILAHYGFSKAEAIAFGDGRNDIEMLEAVGTGVAMGNALNEVKARAAVICRSVEEDGVYHYCLENHLI</sequence>
<accession>A0AB35Y018</accession>